<name>A0A6A3CL37_HIBSY</name>
<dbReference type="Pfam" id="PF00854">
    <property type="entry name" value="PTR2"/>
    <property type="match status" value="1"/>
</dbReference>
<comment type="subcellular location">
    <subcellularLocation>
        <location evidence="1">Membrane</location>
        <topology evidence="1">Multi-pass membrane protein</topology>
    </subcellularLocation>
</comment>
<evidence type="ECO:0000256" key="4">
    <source>
        <dbReference type="ARBA" id="ARBA00022989"/>
    </source>
</evidence>
<feature type="transmembrane region" description="Helical" evidence="7">
    <location>
        <begin position="401"/>
        <end position="421"/>
    </location>
</feature>
<evidence type="ECO:0000256" key="7">
    <source>
        <dbReference type="SAM" id="Phobius"/>
    </source>
</evidence>
<feature type="transmembrane region" description="Helical" evidence="7">
    <location>
        <begin position="433"/>
        <end position="456"/>
    </location>
</feature>
<feature type="transmembrane region" description="Helical" evidence="7">
    <location>
        <begin position="193"/>
        <end position="215"/>
    </location>
</feature>
<feature type="transmembrane region" description="Helical" evidence="7">
    <location>
        <begin position="236"/>
        <end position="258"/>
    </location>
</feature>
<protein>
    <recommendedName>
        <fullName evidence="10">Protein NRT1/ PTR FAMILY 5.7</fullName>
    </recommendedName>
</protein>
<feature type="transmembrane region" description="Helical" evidence="7">
    <location>
        <begin position="67"/>
        <end position="87"/>
    </location>
</feature>
<feature type="transmembrane region" description="Helical" evidence="7">
    <location>
        <begin position="99"/>
        <end position="128"/>
    </location>
</feature>
<comment type="similarity">
    <text evidence="2">Belongs to the major facilitator superfamily. Proton-dependent oligopeptide transporter (POT/PTR) (TC 2.A.17) family.</text>
</comment>
<dbReference type="AlphaFoldDB" id="A0A6A3CL37"/>
<dbReference type="GO" id="GO:0016020">
    <property type="term" value="C:membrane"/>
    <property type="evidence" value="ECO:0007669"/>
    <property type="project" value="UniProtKB-SubCell"/>
</dbReference>
<dbReference type="Gene3D" id="1.20.1250.20">
    <property type="entry name" value="MFS general substrate transporter like domains"/>
    <property type="match status" value="2"/>
</dbReference>
<dbReference type="EMBL" id="VEPZ02000301">
    <property type="protein sequence ID" value="KAE8727819.1"/>
    <property type="molecule type" value="Genomic_DNA"/>
</dbReference>
<evidence type="ECO:0000256" key="3">
    <source>
        <dbReference type="ARBA" id="ARBA00022692"/>
    </source>
</evidence>
<dbReference type="PANTHER" id="PTHR11654">
    <property type="entry name" value="OLIGOPEPTIDE TRANSPORTER-RELATED"/>
    <property type="match status" value="1"/>
</dbReference>
<accession>A0A6A3CL37</accession>
<gene>
    <name evidence="8" type="ORF">F3Y22_tig00005294pilonHSYRG00057</name>
</gene>
<evidence type="ECO:0000256" key="6">
    <source>
        <dbReference type="SAM" id="MobiDB-lite"/>
    </source>
</evidence>
<keyword evidence="5 7" id="KW-0472">Membrane</keyword>
<evidence type="ECO:0000256" key="1">
    <source>
        <dbReference type="ARBA" id="ARBA00004141"/>
    </source>
</evidence>
<keyword evidence="9" id="KW-1185">Reference proteome</keyword>
<evidence type="ECO:0000256" key="5">
    <source>
        <dbReference type="ARBA" id="ARBA00023136"/>
    </source>
</evidence>
<dbReference type="InterPro" id="IPR000109">
    <property type="entry name" value="POT_fam"/>
</dbReference>
<feature type="transmembrane region" description="Helical" evidence="7">
    <location>
        <begin position="312"/>
        <end position="333"/>
    </location>
</feature>
<feature type="region of interest" description="Disordered" evidence="6">
    <location>
        <begin position="480"/>
        <end position="553"/>
    </location>
</feature>
<dbReference type="InterPro" id="IPR036259">
    <property type="entry name" value="MFS_trans_sf"/>
</dbReference>
<organism evidence="8 9">
    <name type="scientific">Hibiscus syriacus</name>
    <name type="common">Rose of Sharon</name>
    <dbReference type="NCBI Taxonomy" id="106335"/>
    <lineage>
        <taxon>Eukaryota</taxon>
        <taxon>Viridiplantae</taxon>
        <taxon>Streptophyta</taxon>
        <taxon>Embryophyta</taxon>
        <taxon>Tracheophyta</taxon>
        <taxon>Spermatophyta</taxon>
        <taxon>Magnoliopsida</taxon>
        <taxon>eudicotyledons</taxon>
        <taxon>Gunneridae</taxon>
        <taxon>Pentapetalae</taxon>
        <taxon>rosids</taxon>
        <taxon>malvids</taxon>
        <taxon>Malvales</taxon>
        <taxon>Malvaceae</taxon>
        <taxon>Malvoideae</taxon>
        <taxon>Hibiscus</taxon>
    </lineage>
</organism>
<reference evidence="8" key="1">
    <citation type="submission" date="2019-09" db="EMBL/GenBank/DDBJ databases">
        <title>Draft genome information of white flower Hibiscus syriacus.</title>
        <authorList>
            <person name="Kim Y.-M."/>
        </authorList>
    </citation>
    <scope>NUCLEOTIDE SEQUENCE [LARGE SCALE GENOMIC DNA]</scope>
    <source>
        <strain evidence="8">YM2019G1</strain>
    </source>
</reference>
<evidence type="ECO:0000313" key="9">
    <source>
        <dbReference type="Proteomes" id="UP000436088"/>
    </source>
</evidence>
<dbReference type="GO" id="GO:0022857">
    <property type="term" value="F:transmembrane transporter activity"/>
    <property type="evidence" value="ECO:0007669"/>
    <property type="project" value="InterPro"/>
</dbReference>
<dbReference type="OrthoDB" id="975446at2759"/>
<keyword evidence="4 7" id="KW-1133">Transmembrane helix</keyword>
<proteinExistence type="inferred from homology"/>
<sequence length="553" mass="62426">MGFIKMFQKMRNELSNWASYNICFSKAALFISGLVFSHSFVEKAFFSVLISFVTSSWETYHLPKAAAIVNAQEGVSILFALVIAYVADEWLGRFKVVGYTTAAFITGLVMLCFHTGSSGTFYMALLLVTVGKGGRSPTLEAFLRDQFSQNPNSETEELERAEARQQFWWRTAWFLGALFPIVTSSFLSLKQTVMISSIITGAASLAFLLGIRCYSKEPPRSNIRLQMNNPRSLLRLVPLWMMFLVYCLVESAGSTFFLEQSDYLEDGIGKGFRIPLTFFVVITSLTKFTTSQLVDFIITSKFWKENQARRAFVIRNAMGMVVSFLCCIAAWRVEVRRLKLINEYGVSDSEIERIPMNILWLTPQFVLLGFTGGLVEEGMRGSFYNLVPESMRLYELPFNKMVMGMGKIVSVVIIFVFREWFGETSGESQLDRYFLMLGVMSIGSLPFLTVFAYAFYWNYTAPQGQEDNLVEMEEGLAQGIAGSDEPLGDPSSETDNEATRGIEPLTRESSGQISEKGYLFSEGDSMATRPSPWNRVRESLRNRSFGPNSRSFN</sequence>
<keyword evidence="3 7" id="KW-0812">Transmembrane</keyword>
<feature type="transmembrane region" description="Helical" evidence="7">
    <location>
        <begin position="278"/>
        <end position="300"/>
    </location>
</feature>
<comment type="caution">
    <text evidence="8">The sequence shown here is derived from an EMBL/GenBank/DDBJ whole genome shotgun (WGS) entry which is preliminary data.</text>
</comment>
<feature type="transmembrane region" description="Helical" evidence="7">
    <location>
        <begin position="353"/>
        <end position="375"/>
    </location>
</feature>
<evidence type="ECO:0000313" key="8">
    <source>
        <dbReference type="EMBL" id="KAE8727819.1"/>
    </source>
</evidence>
<evidence type="ECO:0008006" key="10">
    <source>
        <dbReference type="Google" id="ProtNLM"/>
    </source>
</evidence>
<evidence type="ECO:0000256" key="2">
    <source>
        <dbReference type="ARBA" id="ARBA00005982"/>
    </source>
</evidence>
<dbReference type="Proteomes" id="UP000436088">
    <property type="component" value="Unassembled WGS sequence"/>
</dbReference>
<dbReference type="SUPFAM" id="SSF103473">
    <property type="entry name" value="MFS general substrate transporter"/>
    <property type="match status" value="1"/>
</dbReference>